<sequence length="140" mass="16101">MKTFINKFFICLTLLTSIALANCNNTNEDFPLELTIQDKVVLLESGEWLLKGFETNVMHTFKAGKKYTFYGSDNVFLNEAIPGTQEYTISGEMLMINYNFGNITSYQLKFSCDNSIVKFYEDDNLNLTLYKRGSKYKSCL</sequence>
<comment type="caution">
    <text evidence="2">The sequence shown here is derived from an EMBL/GenBank/DDBJ whole genome shotgun (WGS) entry which is preliminary data.</text>
</comment>
<reference evidence="2 3" key="1">
    <citation type="submission" date="2019-05" db="EMBL/GenBank/DDBJ databases">
        <title>Polaribacter aestuariivivens sp. nov., isolated from a tidal flat.</title>
        <authorList>
            <person name="Yoon J.-H."/>
        </authorList>
    </citation>
    <scope>NUCLEOTIDE SEQUENCE [LARGE SCALE GENOMIC DNA]</scope>
    <source>
        <strain evidence="2 3">DBTF-3</strain>
    </source>
</reference>
<protein>
    <recommendedName>
        <fullName evidence="4">Lipocalin-like domain-containing protein</fullName>
    </recommendedName>
</protein>
<organism evidence="2 3">
    <name type="scientific">Polaribacter aestuariivivens</name>
    <dbReference type="NCBI Taxonomy" id="2304626"/>
    <lineage>
        <taxon>Bacteria</taxon>
        <taxon>Pseudomonadati</taxon>
        <taxon>Bacteroidota</taxon>
        <taxon>Flavobacteriia</taxon>
        <taxon>Flavobacteriales</taxon>
        <taxon>Flavobacteriaceae</taxon>
    </lineage>
</organism>
<dbReference type="EMBL" id="VANR01000003">
    <property type="protein sequence ID" value="TMM30684.1"/>
    <property type="molecule type" value="Genomic_DNA"/>
</dbReference>
<dbReference type="RefSeq" id="WP_138535633.1">
    <property type="nucleotide sequence ID" value="NZ_VANR01000003.1"/>
</dbReference>
<accession>A0A5S3N804</accession>
<feature type="signal peptide" evidence="1">
    <location>
        <begin position="1"/>
        <end position="21"/>
    </location>
</feature>
<evidence type="ECO:0000313" key="2">
    <source>
        <dbReference type="EMBL" id="TMM30684.1"/>
    </source>
</evidence>
<gene>
    <name evidence="2" type="ORF">FDT66_07945</name>
</gene>
<dbReference type="AlphaFoldDB" id="A0A5S3N804"/>
<feature type="chain" id="PRO_5024332353" description="Lipocalin-like domain-containing protein" evidence="1">
    <location>
        <begin position="22"/>
        <end position="140"/>
    </location>
</feature>
<evidence type="ECO:0000256" key="1">
    <source>
        <dbReference type="SAM" id="SignalP"/>
    </source>
</evidence>
<proteinExistence type="predicted"/>
<evidence type="ECO:0008006" key="4">
    <source>
        <dbReference type="Google" id="ProtNLM"/>
    </source>
</evidence>
<evidence type="ECO:0000313" key="3">
    <source>
        <dbReference type="Proteomes" id="UP000307140"/>
    </source>
</evidence>
<keyword evidence="1" id="KW-0732">Signal</keyword>
<dbReference type="Proteomes" id="UP000307140">
    <property type="component" value="Unassembled WGS sequence"/>
</dbReference>
<keyword evidence="3" id="KW-1185">Reference proteome</keyword>
<dbReference type="OrthoDB" id="1189164at2"/>
<name>A0A5S3N804_9FLAO</name>